<dbReference type="EMBL" id="LLXI01001390">
    <property type="protein sequence ID" value="PKY53452.1"/>
    <property type="molecule type" value="Genomic_DNA"/>
</dbReference>
<feature type="region of interest" description="Disordered" evidence="1">
    <location>
        <begin position="22"/>
        <end position="66"/>
    </location>
</feature>
<dbReference type="Proteomes" id="UP000234323">
    <property type="component" value="Unassembled WGS sequence"/>
</dbReference>
<feature type="compositionally biased region" description="Basic and acidic residues" evidence="1">
    <location>
        <begin position="49"/>
        <end position="66"/>
    </location>
</feature>
<comment type="caution">
    <text evidence="2">The sequence shown here is derived from an EMBL/GenBank/DDBJ whole genome shotgun (WGS) entry which is preliminary data.</text>
</comment>
<sequence>MFVRRNTKNSTDVKDYTTLKKKEARRRTYQEWNDEEDEVEKNVGHTRQINKEDEVESDKSESDREKEIKLIYVVKGGNKNKKNKKSVKK</sequence>
<name>A0A2I1H3K1_9GLOM</name>
<evidence type="ECO:0000313" key="2">
    <source>
        <dbReference type="EMBL" id="PKY53452.1"/>
    </source>
</evidence>
<evidence type="ECO:0000313" key="3">
    <source>
        <dbReference type="Proteomes" id="UP000234323"/>
    </source>
</evidence>
<gene>
    <name evidence="2" type="ORF">RhiirA4_471666</name>
</gene>
<proteinExistence type="predicted"/>
<keyword evidence="3" id="KW-1185">Reference proteome</keyword>
<reference evidence="2 3" key="1">
    <citation type="submission" date="2015-10" db="EMBL/GenBank/DDBJ databases">
        <title>Genome analyses suggest a sexual origin of heterokaryosis in a supposedly ancient asexual fungus.</title>
        <authorList>
            <person name="Ropars J."/>
            <person name="Sedzielewska K."/>
            <person name="Noel J."/>
            <person name="Charron P."/>
            <person name="Farinelli L."/>
            <person name="Marton T."/>
            <person name="Kruger M."/>
            <person name="Pelin A."/>
            <person name="Brachmann A."/>
            <person name="Corradi N."/>
        </authorList>
    </citation>
    <scope>NUCLEOTIDE SEQUENCE [LARGE SCALE GENOMIC DNA]</scope>
    <source>
        <strain evidence="2 3">A4</strain>
    </source>
</reference>
<dbReference type="AlphaFoldDB" id="A0A2I1H3K1"/>
<organism evidence="2 3">
    <name type="scientific">Rhizophagus irregularis</name>
    <dbReference type="NCBI Taxonomy" id="588596"/>
    <lineage>
        <taxon>Eukaryota</taxon>
        <taxon>Fungi</taxon>
        <taxon>Fungi incertae sedis</taxon>
        <taxon>Mucoromycota</taxon>
        <taxon>Glomeromycotina</taxon>
        <taxon>Glomeromycetes</taxon>
        <taxon>Glomerales</taxon>
        <taxon>Glomeraceae</taxon>
        <taxon>Rhizophagus</taxon>
    </lineage>
</organism>
<protein>
    <submittedName>
        <fullName evidence="2">Uncharacterized protein</fullName>
    </submittedName>
</protein>
<accession>A0A2I1H3K1</accession>
<evidence type="ECO:0000256" key="1">
    <source>
        <dbReference type="SAM" id="MobiDB-lite"/>
    </source>
</evidence>